<dbReference type="Gene3D" id="3.40.50.450">
    <property type="match status" value="1"/>
</dbReference>
<gene>
    <name evidence="3" type="ORF">ACFQ5D_02555</name>
</gene>
<accession>A0ABW4D9D7</accession>
<keyword evidence="4" id="KW-1185">Reference proteome</keyword>
<comment type="similarity">
    <text evidence="1">Belongs to the DprA/Smf family.</text>
</comment>
<feature type="domain" description="Smf/DprA SLOG" evidence="2">
    <location>
        <begin position="96"/>
        <end position="287"/>
    </location>
</feature>
<dbReference type="PANTHER" id="PTHR43022:SF1">
    <property type="entry name" value="PROTEIN SMF"/>
    <property type="match status" value="1"/>
</dbReference>
<evidence type="ECO:0000313" key="4">
    <source>
        <dbReference type="Proteomes" id="UP001597340"/>
    </source>
</evidence>
<reference evidence="4" key="1">
    <citation type="journal article" date="2019" name="Int. J. Syst. Evol. Microbiol.">
        <title>The Global Catalogue of Microorganisms (GCM) 10K type strain sequencing project: providing services to taxonomists for standard genome sequencing and annotation.</title>
        <authorList>
            <consortium name="The Broad Institute Genomics Platform"/>
            <consortium name="The Broad Institute Genome Sequencing Center for Infectious Disease"/>
            <person name="Wu L."/>
            <person name="Ma J."/>
        </authorList>
    </citation>
    <scope>NUCLEOTIDE SEQUENCE [LARGE SCALE GENOMIC DNA]</scope>
    <source>
        <strain evidence="4">CCM 9147</strain>
    </source>
</reference>
<evidence type="ECO:0000313" key="3">
    <source>
        <dbReference type="EMBL" id="MFD1460348.1"/>
    </source>
</evidence>
<protein>
    <submittedName>
        <fullName evidence="3">DNA-processing protein DprA</fullName>
    </submittedName>
</protein>
<dbReference type="InterPro" id="IPR057666">
    <property type="entry name" value="DrpA_SLOG"/>
</dbReference>
<proteinExistence type="inferred from homology"/>
<organism evidence="3 4">
    <name type="scientific">Paenibacillus farraposensis</name>
    <dbReference type="NCBI Taxonomy" id="2807095"/>
    <lineage>
        <taxon>Bacteria</taxon>
        <taxon>Bacillati</taxon>
        <taxon>Bacillota</taxon>
        <taxon>Bacilli</taxon>
        <taxon>Bacillales</taxon>
        <taxon>Paenibacillaceae</taxon>
        <taxon>Paenibacillus</taxon>
    </lineage>
</organism>
<sequence length="391" mass="44506">MRTLTNDALATLLLTSNLIKQNEVKAFTLLQWNKLARQIKDSTYKSPAELFNKTSLAMMNDLFLDKETADRIVVRLEKAELILKELEVLNSLGISVVTRADSDYPRFLRMRLKEQSPSHFFYSGNIKNLTKQAIGMVGSRNADEESLEFTRNFVNDASNEGFAIVSGGAKGVDITAQEEAIKSGGFAISYLHSDLEKWVRKKEIRKQIDEDRLILLSSVEPRARFQGFNAMARNKYIYCQSKATVVVASSTSGGTWEGAKENIKQKWVPIFVREANKALEGNKALLEANSNNPYVRALKTQLKYDIKGLLLECDFEHINNNQTKKTEKNSNDAFNLVEPSLKELMLSNKSHREICNELNVNSEQVNTWVERVKKELVRKNRNTEVIQDKLF</sequence>
<dbReference type="EMBL" id="JBHTNZ010000002">
    <property type="protein sequence ID" value="MFD1460348.1"/>
    <property type="molecule type" value="Genomic_DNA"/>
</dbReference>
<evidence type="ECO:0000256" key="1">
    <source>
        <dbReference type="ARBA" id="ARBA00006525"/>
    </source>
</evidence>
<evidence type="ECO:0000259" key="2">
    <source>
        <dbReference type="Pfam" id="PF02481"/>
    </source>
</evidence>
<dbReference type="PANTHER" id="PTHR43022">
    <property type="entry name" value="PROTEIN SMF"/>
    <property type="match status" value="1"/>
</dbReference>
<comment type="caution">
    <text evidence="3">The sequence shown here is derived from an EMBL/GenBank/DDBJ whole genome shotgun (WGS) entry which is preliminary data.</text>
</comment>
<dbReference type="InterPro" id="IPR003488">
    <property type="entry name" value="DprA"/>
</dbReference>
<dbReference type="Pfam" id="PF02481">
    <property type="entry name" value="DNA_processg_A"/>
    <property type="match status" value="1"/>
</dbReference>
<dbReference type="Proteomes" id="UP001597340">
    <property type="component" value="Unassembled WGS sequence"/>
</dbReference>
<dbReference type="SUPFAM" id="SSF102405">
    <property type="entry name" value="MCP/YpsA-like"/>
    <property type="match status" value="1"/>
</dbReference>
<name>A0ABW4D9D7_9BACL</name>
<dbReference type="RefSeq" id="WP_229526324.1">
    <property type="nucleotide sequence ID" value="NZ_JAFFQR010000112.1"/>
</dbReference>